<evidence type="ECO:0008006" key="4">
    <source>
        <dbReference type="Google" id="ProtNLM"/>
    </source>
</evidence>
<evidence type="ECO:0000313" key="3">
    <source>
        <dbReference type="Proteomes" id="UP000240381"/>
    </source>
</evidence>
<protein>
    <recommendedName>
        <fullName evidence="4">Major facilitator superfamily (MFS) profile domain-containing protein</fullName>
    </recommendedName>
</protein>
<evidence type="ECO:0000256" key="1">
    <source>
        <dbReference type="SAM" id="Phobius"/>
    </source>
</evidence>
<dbReference type="Proteomes" id="UP000240381">
    <property type="component" value="Unassembled WGS sequence"/>
</dbReference>
<dbReference type="SUPFAM" id="SSF103473">
    <property type="entry name" value="MFS general substrate transporter"/>
    <property type="match status" value="1"/>
</dbReference>
<name>A0A2R6BF30_9ARCH</name>
<feature type="transmembrane region" description="Helical" evidence="1">
    <location>
        <begin position="121"/>
        <end position="139"/>
    </location>
</feature>
<evidence type="ECO:0000313" key="2">
    <source>
        <dbReference type="EMBL" id="PSN97260.1"/>
    </source>
</evidence>
<keyword evidence="1" id="KW-1133">Transmembrane helix</keyword>
<dbReference type="AlphaFoldDB" id="A0A2R6BF30"/>
<accession>A0A2R6BF30</accession>
<feature type="transmembrane region" description="Helical" evidence="1">
    <location>
        <begin position="76"/>
        <end position="101"/>
    </location>
</feature>
<sequence>MYASFTLVGFTRSFLRNLRSCDRSAFWVKLFAFKLGLLQALGVAGSAAGTFLAGYIKPRTGLHVYLLYTTAFAMDVVVAIFPVYPVILSFLTVAGVIFYLANVHDQAYQFVSVPKETYVRVGSFSGLLRTLCSIVGALLTKYLAEVYSAGKVGCHSTRHSCERNFTRVKVDKRIETARDVECNAFTLEERVDGCVALKQYR</sequence>
<dbReference type="InterPro" id="IPR036259">
    <property type="entry name" value="MFS_trans_sf"/>
</dbReference>
<gene>
    <name evidence="2" type="ORF">B9Q11_04550</name>
</gene>
<comment type="caution">
    <text evidence="2">The sequence shown here is derived from an EMBL/GenBank/DDBJ whole genome shotgun (WGS) entry which is preliminary data.</text>
</comment>
<proteinExistence type="predicted"/>
<organism evidence="2 3">
    <name type="scientific">Candidatus Marsarchaeota G2 archaeon ECH_B_SAG-F08</name>
    <dbReference type="NCBI Taxonomy" id="1978165"/>
    <lineage>
        <taxon>Archaea</taxon>
        <taxon>Candidatus Marsarchaeota</taxon>
        <taxon>Candidatus Marsarchaeota group 2</taxon>
    </lineage>
</organism>
<reference evidence="2 3" key="1">
    <citation type="submission" date="2017-04" db="EMBL/GenBank/DDBJ databases">
        <title>Novel microbial lineages endemic to geothermal iron-oxide mats fill important gaps in the evolutionary history of Archaea.</title>
        <authorList>
            <person name="Jay Z.J."/>
            <person name="Beam J.P."/>
            <person name="Dlakic M."/>
            <person name="Rusch D.B."/>
            <person name="Kozubal M.A."/>
            <person name="Inskeep W.P."/>
        </authorList>
    </citation>
    <scope>NUCLEOTIDE SEQUENCE [LARGE SCALE GENOMIC DNA]</scope>
    <source>
        <strain evidence="2">ECH_B_SAG-F08</strain>
    </source>
</reference>
<feature type="transmembrane region" description="Helical" evidence="1">
    <location>
        <begin position="36"/>
        <end position="56"/>
    </location>
</feature>
<keyword evidence="1" id="KW-0812">Transmembrane</keyword>
<keyword evidence="1" id="KW-0472">Membrane</keyword>
<dbReference type="EMBL" id="NEXM01000065">
    <property type="protein sequence ID" value="PSN97260.1"/>
    <property type="molecule type" value="Genomic_DNA"/>
</dbReference>